<protein>
    <submittedName>
        <fullName evidence="2">Uncharacterized protein</fullName>
    </submittedName>
</protein>
<feature type="region of interest" description="Disordered" evidence="1">
    <location>
        <begin position="31"/>
        <end position="120"/>
    </location>
</feature>
<organism evidence="2 3">
    <name type="scientific">Conchiformibius kuhniae</name>
    <dbReference type="NCBI Taxonomy" id="211502"/>
    <lineage>
        <taxon>Bacteria</taxon>
        <taxon>Pseudomonadati</taxon>
        <taxon>Pseudomonadota</taxon>
        <taxon>Betaproteobacteria</taxon>
        <taxon>Neisseriales</taxon>
        <taxon>Neisseriaceae</taxon>
        <taxon>Conchiformibius</taxon>
    </lineage>
</organism>
<dbReference type="Proteomes" id="UP000831534">
    <property type="component" value="Chromosome"/>
</dbReference>
<dbReference type="EMBL" id="CP091521">
    <property type="protein sequence ID" value="UOP04065.1"/>
    <property type="molecule type" value="Genomic_DNA"/>
</dbReference>
<keyword evidence="3" id="KW-1185">Reference proteome</keyword>
<reference evidence="2" key="2">
    <citation type="journal article" date="2022" name="Res Sq">
        <title>Evolution of multicellular longitudinally dividing oral cavity symbionts (Neisseriaceae).</title>
        <authorList>
            <person name="Nyongesa S."/>
            <person name="Weber P."/>
            <person name="Bernet E."/>
            <person name="Pullido F."/>
            <person name="Nieckarz M."/>
            <person name="Delaby M."/>
            <person name="Nieves C."/>
            <person name="Viehboeck T."/>
            <person name="Krause N."/>
            <person name="Rivera-Millot A."/>
            <person name="Nakamura A."/>
            <person name="Vischer N."/>
            <person name="VanNieuwenhze M."/>
            <person name="Brun Y."/>
            <person name="Cava F."/>
            <person name="Bulgheresi S."/>
            <person name="Veyrier F."/>
        </authorList>
    </citation>
    <scope>NUCLEOTIDE SEQUENCE</scope>
    <source>
        <strain evidence="2">17694</strain>
    </source>
</reference>
<name>A0A8T9MTE3_9NEIS</name>
<dbReference type="AlphaFoldDB" id="A0A8T9MTE3"/>
<gene>
    <name evidence="2" type="ORF">LVJ77_06145</name>
</gene>
<sequence>MPFTDGFAHIEGDKYAYTRDLYMRLRNRQVGNTAALPNEDIDIDDLVAPDEGDVEAAPQGETAAPADATADTPSTDDTALPSDAAPDTPQQDAPVVPQPAPADGAAAEFPNHPIEGAEHV</sequence>
<feature type="compositionally biased region" description="Acidic residues" evidence="1">
    <location>
        <begin position="39"/>
        <end position="54"/>
    </location>
</feature>
<feature type="compositionally biased region" description="Low complexity" evidence="1">
    <location>
        <begin position="62"/>
        <end position="107"/>
    </location>
</feature>
<proteinExistence type="predicted"/>
<reference evidence="2" key="1">
    <citation type="submission" date="2021-12" db="EMBL/GenBank/DDBJ databases">
        <authorList>
            <person name="Veyrier F.J."/>
        </authorList>
    </citation>
    <scope>NUCLEOTIDE SEQUENCE</scope>
    <source>
        <strain evidence="2">17694</strain>
    </source>
</reference>
<evidence type="ECO:0000313" key="2">
    <source>
        <dbReference type="EMBL" id="UOP04065.1"/>
    </source>
</evidence>
<accession>A0A8T9MTE3</accession>
<evidence type="ECO:0000313" key="3">
    <source>
        <dbReference type="Proteomes" id="UP000831534"/>
    </source>
</evidence>
<evidence type="ECO:0000256" key="1">
    <source>
        <dbReference type="SAM" id="MobiDB-lite"/>
    </source>
</evidence>